<dbReference type="Pfam" id="PF00176">
    <property type="entry name" value="SNF2-rel_dom"/>
    <property type="match status" value="1"/>
</dbReference>
<dbReference type="GO" id="GO:0004386">
    <property type="term" value="F:helicase activity"/>
    <property type="evidence" value="ECO:0007669"/>
    <property type="project" value="UniProtKB-KW"/>
</dbReference>
<evidence type="ECO:0000256" key="4">
    <source>
        <dbReference type="ARBA" id="ARBA00022840"/>
    </source>
</evidence>
<dbReference type="SMART" id="SM00490">
    <property type="entry name" value="HELICc"/>
    <property type="match status" value="1"/>
</dbReference>
<dbReference type="Pfam" id="PF00271">
    <property type="entry name" value="Helicase_C"/>
    <property type="match status" value="1"/>
</dbReference>
<name>C7HAN1_FAED2</name>
<comment type="caution">
    <text evidence="8">The sequence shown here is derived from an EMBL/GenBank/DDBJ whole genome shotgun (WGS) entry which is preliminary data.</text>
</comment>
<dbReference type="InterPro" id="IPR027417">
    <property type="entry name" value="P-loop_NTPase"/>
</dbReference>
<dbReference type="InterPro" id="IPR057342">
    <property type="entry name" value="DEXDc_RapA"/>
</dbReference>
<dbReference type="GO" id="GO:0005524">
    <property type="term" value="F:ATP binding"/>
    <property type="evidence" value="ECO:0007669"/>
    <property type="project" value="UniProtKB-KW"/>
</dbReference>
<evidence type="ECO:0000313" key="8">
    <source>
        <dbReference type="EMBL" id="EEU95015.1"/>
    </source>
</evidence>
<evidence type="ECO:0000256" key="1">
    <source>
        <dbReference type="ARBA" id="ARBA00022741"/>
    </source>
</evidence>
<reference evidence="8" key="1">
    <citation type="submission" date="2009-08" db="EMBL/GenBank/DDBJ databases">
        <authorList>
            <person name="Weinstock G."/>
            <person name="Sodergren E."/>
            <person name="Clifton S."/>
            <person name="Fulton L."/>
            <person name="Fulton B."/>
            <person name="Courtney L."/>
            <person name="Fronick C."/>
            <person name="Harrison M."/>
            <person name="Strong C."/>
            <person name="Farmer C."/>
            <person name="Delahaunty K."/>
            <person name="Markovic C."/>
            <person name="Hall O."/>
            <person name="Minx P."/>
            <person name="Tomlinson C."/>
            <person name="Mitreva M."/>
            <person name="Nelson J."/>
            <person name="Hou S."/>
            <person name="Wollam A."/>
            <person name="Pepin K.H."/>
            <person name="Johnson M."/>
            <person name="Bhonagiri V."/>
            <person name="Nash W.E."/>
            <person name="Warren W."/>
            <person name="Chinwalla A."/>
            <person name="Mardis E.R."/>
            <person name="Wilson R.K."/>
        </authorList>
    </citation>
    <scope>NUCLEOTIDE SEQUENCE [LARGE SCALE GENOMIC DNA]</scope>
    <source>
        <strain evidence="8">A2-165</strain>
    </source>
</reference>
<feature type="coiled-coil region" evidence="5">
    <location>
        <begin position="906"/>
        <end position="933"/>
    </location>
</feature>
<dbReference type="PANTHER" id="PTHR45766">
    <property type="entry name" value="DNA ANNEALING HELICASE AND ENDONUCLEASE ZRANB3 FAMILY MEMBER"/>
    <property type="match status" value="1"/>
</dbReference>
<organism evidence="8 9">
    <name type="scientific">Faecalibacterium duncaniae (strain DSM 17677 / JCM 31915 / A2-165)</name>
    <name type="common">Faecalibacterium prausnitzii</name>
    <dbReference type="NCBI Taxonomy" id="411483"/>
    <lineage>
        <taxon>Bacteria</taxon>
        <taxon>Bacillati</taxon>
        <taxon>Bacillota</taxon>
        <taxon>Clostridia</taxon>
        <taxon>Eubacteriales</taxon>
        <taxon>Oscillospiraceae</taxon>
        <taxon>Faecalibacterium</taxon>
    </lineage>
</organism>
<dbReference type="SMART" id="SM00487">
    <property type="entry name" value="DEXDc"/>
    <property type="match status" value="1"/>
</dbReference>
<dbReference type="CDD" id="cd18011">
    <property type="entry name" value="DEXDc_RapA"/>
    <property type="match status" value="1"/>
</dbReference>
<sequence length="961" mass="110052">MYISENHKKQGDFKMTDYAPGMRAVIRDEEWLIKRIETNSLGHQVLHCVGVTPLVKDRDAIFLTDLEQIQIVDPASIQLIADSSPFFKRSLLYLESQWRQQLPTDTNLHIGHKAAMDPMPYQLDPAKLSLQRPRQRILIADTVGLGKTLEAGILMSELIARGKGKRILVVTVKSMMTQFQKEMWNRFTIPLVRLDSNRIQKIRASLPSNYNPFFYYDKTIVSIDTLKRDVEYRTHLEKAYWDIIVIDEAQNVAERGDHQAQRSRLAKLLANRSDTMIMLSATPHDGRAKSFASLMNMLDPTAIADPENYTPEDIRGLCIRRFKSDVKNQVNGSFLERQVTLEHCHASAQEEYAFDLLAEMQLEMDAGKAKSSGRLFKTSLEKSLFSSPAACRKSIEARLKKLYKKYTADDISDIRLLEELHTALGQVTPENFTRYQKLLELLRSDSYGWNPKDPGDRVVIFTERIETMNYLAEHLRTDLGLKSSAIQEISGGMSDAEQQRIVEDFGRTESSTRILVASDVASEGLNLHYLSHRLIHFDIPWSLMVFQQRNGRIDRYGQQKRPDIRYLLIESNNKQIKGDMRIIEILIQKEEQALKNIGDPALLLGKFNVEEEETVIAEAIESGSDADTFAQSLDADAQEFNPFEALMAAASETEETAIEQLSETVSDETLFTDKEYLEQAVQYLNQTDSNPVQELQTVSGLDIRLTPEMERRLRALIPEEAMPQGETLRLSDDKAFCMEQMRTSMQKNMDEAAWPSSQYLWKLHPIFSWVNDKAGLLFKRAEAPVLGLPGVLYPGEALYIVSGSVPNLKSTPLIDEWFGLLYRDGQFIQRLSMEEVVQKAGLRSARIPNTNCITNQSIVAASSLLHDVVTQAKTYLTERYQQYQAEMNPKLDAEVDKLIELQEKHKEYYQTTLFEHERQLQEQERRVDKLFDDFTNWVKETLTIQNNPYIRIVSVLMGVSE</sequence>
<dbReference type="InterPro" id="IPR049730">
    <property type="entry name" value="SNF2/RAD54-like_C"/>
</dbReference>
<dbReference type="PANTHER" id="PTHR45766:SF6">
    <property type="entry name" value="SWI_SNF-RELATED MATRIX-ASSOCIATED ACTIN-DEPENDENT REGULATOR OF CHROMATIN SUBFAMILY A-LIKE PROTEIN 1"/>
    <property type="match status" value="1"/>
</dbReference>
<accession>C7HAN1</accession>
<dbReference type="STRING" id="411483.FAEPRAA2165_03346"/>
<dbReference type="PROSITE" id="PS51192">
    <property type="entry name" value="HELICASE_ATP_BIND_1"/>
    <property type="match status" value="1"/>
</dbReference>
<dbReference type="InterPro" id="IPR038718">
    <property type="entry name" value="SNF2-like_sf"/>
</dbReference>
<dbReference type="HOGENOM" id="CLU_307750_0_0_9"/>
<dbReference type="Gene3D" id="3.40.50.10810">
    <property type="entry name" value="Tandem AAA-ATPase domain"/>
    <property type="match status" value="1"/>
</dbReference>
<dbReference type="eggNOG" id="COG0553">
    <property type="taxonomic scope" value="Bacteria"/>
</dbReference>
<dbReference type="SUPFAM" id="SSF52540">
    <property type="entry name" value="P-loop containing nucleoside triphosphate hydrolases"/>
    <property type="match status" value="2"/>
</dbReference>
<keyword evidence="4" id="KW-0067">ATP-binding</keyword>
<dbReference type="Proteomes" id="UP000004619">
    <property type="component" value="Unassembled WGS sequence"/>
</dbReference>
<evidence type="ECO:0000256" key="3">
    <source>
        <dbReference type="ARBA" id="ARBA00022806"/>
    </source>
</evidence>
<dbReference type="PROSITE" id="PS51194">
    <property type="entry name" value="HELICASE_CTER"/>
    <property type="match status" value="1"/>
</dbReference>
<evidence type="ECO:0000313" key="9">
    <source>
        <dbReference type="Proteomes" id="UP000004619"/>
    </source>
</evidence>
<evidence type="ECO:0000259" key="7">
    <source>
        <dbReference type="PROSITE" id="PS51194"/>
    </source>
</evidence>
<evidence type="ECO:0000256" key="2">
    <source>
        <dbReference type="ARBA" id="ARBA00022801"/>
    </source>
</evidence>
<evidence type="ECO:0000256" key="5">
    <source>
        <dbReference type="SAM" id="Coils"/>
    </source>
</evidence>
<dbReference type="EMBL" id="ACOP02000091">
    <property type="protein sequence ID" value="EEU95015.1"/>
    <property type="molecule type" value="Genomic_DNA"/>
</dbReference>
<dbReference type="PATRIC" id="fig|411483.3.peg.2636"/>
<dbReference type="AlphaFoldDB" id="C7HAN1"/>
<feature type="domain" description="Helicase C-terminal" evidence="7">
    <location>
        <begin position="434"/>
        <end position="605"/>
    </location>
</feature>
<proteinExistence type="predicted"/>
<keyword evidence="9" id="KW-1185">Reference proteome</keyword>
<keyword evidence="1" id="KW-0547">Nucleotide-binding</keyword>
<dbReference type="InterPro" id="IPR001650">
    <property type="entry name" value="Helicase_C-like"/>
</dbReference>
<keyword evidence="5" id="KW-0175">Coiled coil</keyword>
<dbReference type="CDD" id="cd18793">
    <property type="entry name" value="SF2_C_SNF"/>
    <property type="match status" value="1"/>
</dbReference>
<dbReference type="InterPro" id="IPR014001">
    <property type="entry name" value="Helicase_ATP-bd"/>
</dbReference>
<keyword evidence="2" id="KW-0378">Hydrolase</keyword>
<dbReference type="Gene3D" id="3.40.50.300">
    <property type="entry name" value="P-loop containing nucleotide triphosphate hydrolases"/>
    <property type="match status" value="1"/>
</dbReference>
<evidence type="ECO:0000259" key="6">
    <source>
        <dbReference type="PROSITE" id="PS51192"/>
    </source>
</evidence>
<dbReference type="GO" id="GO:0016787">
    <property type="term" value="F:hydrolase activity"/>
    <property type="evidence" value="ECO:0007669"/>
    <property type="project" value="UniProtKB-KW"/>
</dbReference>
<gene>
    <name evidence="8" type="ORF">FAEPRAA2165_03346</name>
</gene>
<keyword evidence="3 8" id="KW-0347">Helicase</keyword>
<protein>
    <submittedName>
        <fullName evidence="8">Helicase C-terminal domain protein</fullName>
    </submittedName>
</protein>
<feature type="domain" description="Helicase ATP-binding" evidence="6">
    <location>
        <begin position="128"/>
        <end position="301"/>
    </location>
</feature>
<dbReference type="InterPro" id="IPR000330">
    <property type="entry name" value="SNF2_N"/>
</dbReference>